<comment type="similarity">
    <text evidence="2">Belongs to the peptidase S49 family.</text>
</comment>
<dbReference type="Pfam" id="PF01343">
    <property type="entry name" value="Peptidase_S49"/>
    <property type="match status" value="2"/>
</dbReference>
<dbReference type="InterPro" id="IPR004634">
    <property type="entry name" value="Pept_S49_pIV"/>
</dbReference>
<comment type="subcellular location">
    <subcellularLocation>
        <location evidence="1">Membrane</location>
    </subcellularLocation>
</comment>
<dbReference type="InterPro" id="IPR029045">
    <property type="entry name" value="ClpP/crotonase-like_dom_sf"/>
</dbReference>
<dbReference type="CDD" id="cd07018">
    <property type="entry name" value="S49_SppA_67K_type"/>
    <property type="match status" value="1"/>
</dbReference>
<dbReference type="GO" id="GO:0016020">
    <property type="term" value="C:membrane"/>
    <property type="evidence" value="ECO:0007669"/>
    <property type="project" value="UniProtKB-SubCell"/>
</dbReference>
<feature type="active site" description="Nucleophile" evidence="7">
    <location>
        <position position="406"/>
    </location>
</feature>
<evidence type="ECO:0000256" key="7">
    <source>
        <dbReference type="PIRSR" id="PIRSR001217-1"/>
    </source>
</evidence>
<dbReference type="InterPro" id="IPR047217">
    <property type="entry name" value="S49_SppA_67K_type_N"/>
</dbReference>
<evidence type="ECO:0000256" key="6">
    <source>
        <dbReference type="ARBA" id="ARBA00023136"/>
    </source>
</evidence>
<evidence type="ECO:0000313" key="10">
    <source>
        <dbReference type="EMBL" id="RUO57783.1"/>
    </source>
</evidence>
<feature type="transmembrane region" description="Helical" evidence="8">
    <location>
        <begin position="12"/>
        <end position="36"/>
    </location>
</feature>
<keyword evidence="6 8" id="KW-0472">Membrane</keyword>
<feature type="domain" description="Peptidase S49" evidence="9">
    <location>
        <begin position="131"/>
        <end position="287"/>
    </location>
</feature>
<dbReference type="InterPro" id="IPR002142">
    <property type="entry name" value="Peptidase_S49"/>
</dbReference>
<evidence type="ECO:0000256" key="8">
    <source>
        <dbReference type="SAM" id="Phobius"/>
    </source>
</evidence>
<keyword evidence="11" id="KW-1185">Reference proteome</keyword>
<keyword evidence="5" id="KW-0720">Serine protease</keyword>
<comment type="caution">
    <text evidence="10">The sequence shown here is derived from an EMBL/GenBank/DDBJ whole genome shotgun (WGS) entry which is preliminary data.</text>
</comment>
<dbReference type="InterPro" id="IPR004635">
    <property type="entry name" value="Pept_S49_SppA"/>
</dbReference>
<feature type="active site" description="Proton donor/acceptor" evidence="7">
    <location>
        <position position="199"/>
    </location>
</feature>
<dbReference type="OrthoDB" id="9764363at2"/>
<proteinExistence type="inferred from homology"/>
<dbReference type="GO" id="GO:0008236">
    <property type="term" value="F:serine-type peptidase activity"/>
    <property type="evidence" value="ECO:0007669"/>
    <property type="project" value="UniProtKB-KW"/>
</dbReference>
<accession>A0A432YA24</accession>
<keyword evidence="3" id="KW-0645">Protease</keyword>
<dbReference type="EMBL" id="PIPV01000002">
    <property type="protein sequence ID" value="RUO57783.1"/>
    <property type="molecule type" value="Genomic_DNA"/>
</dbReference>
<dbReference type="Proteomes" id="UP000287330">
    <property type="component" value="Unassembled WGS sequence"/>
</dbReference>
<dbReference type="PANTHER" id="PTHR33209">
    <property type="entry name" value="PROTEASE 4"/>
    <property type="match status" value="1"/>
</dbReference>
<organism evidence="10 11">
    <name type="scientific">Idiomarina fontislapidosi</name>
    <dbReference type="NCBI Taxonomy" id="263723"/>
    <lineage>
        <taxon>Bacteria</taxon>
        <taxon>Pseudomonadati</taxon>
        <taxon>Pseudomonadota</taxon>
        <taxon>Gammaproteobacteria</taxon>
        <taxon>Alteromonadales</taxon>
        <taxon>Idiomarinaceae</taxon>
        <taxon>Idiomarina</taxon>
    </lineage>
</organism>
<dbReference type="PANTHER" id="PTHR33209:SF1">
    <property type="entry name" value="PEPTIDASE S49 DOMAIN-CONTAINING PROTEIN"/>
    <property type="match status" value="1"/>
</dbReference>
<dbReference type="Gene3D" id="3.90.226.10">
    <property type="entry name" value="2-enoyl-CoA Hydratase, Chain A, domain 1"/>
    <property type="match status" value="4"/>
</dbReference>
<dbReference type="PIRSF" id="PIRSF001217">
    <property type="entry name" value="Protease_4_SppA"/>
    <property type="match status" value="1"/>
</dbReference>
<dbReference type="NCBIfam" id="TIGR00705">
    <property type="entry name" value="SppA_67K"/>
    <property type="match status" value="1"/>
</dbReference>
<evidence type="ECO:0000256" key="3">
    <source>
        <dbReference type="ARBA" id="ARBA00022670"/>
    </source>
</evidence>
<keyword evidence="4" id="KW-0378">Hydrolase</keyword>
<keyword evidence="8" id="KW-1133">Transmembrane helix</keyword>
<dbReference type="CDD" id="cd07023">
    <property type="entry name" value="S49_Sppa_N_C"/>
    <property type="match status" value="1"/>
</dbReference>
<feature type="domain" description="Peptidase S49" evidence="9">
    <location>
        <begin position="389"/>
        <end position="539"/>
    </location>
</feature>
<name>A0A432YA24_9GAMM</name>
<dbReference type="SUPFAM" id="SSF52096">
    <property type="entry name" value="ClpP/crotonase"/>
    <property type="match status" value="2"/>
</dbReference>
<dbReference type="NCBIfam" id="TIGR00706">
    <property type="entry name" value="SppA_dom"/>
    <property type="match status" value="1"/>
</dbReference>
<evidence type="ECO:0000256" key="1">
    <source>
        <dbReference type="ARBA" id="ARBA00004370"/>
    </source>
</evidence>
<evidence type="ECO:0000256" key="5">
    <source>
        <dbReference type="ARBA" id="ARBA00022825"/>
    </source>
</evidence>
<keyword evidence="8" id="KW-0812">Transmembrane</keyword>
<dbReference type="InterPro" id="IPR047272">
    <property type="entry name" value="S49_SppA_C"/>
</dbReference>
<gene>
    <name evidence="10" type="primary">sppA</name>
    <name evidence="10" type="ORF">CWE25_04090</name>
</gene>
<sequence>MGSIFKYIWRIINGLRIVILNVIFFALLVGFIAVIVSEEDPVEVPDNSVLVLNPQGILVEETTYRDPVEQFFNRAFGAEDEIPEVLLTDVIDAIEKAKTDERIGALYLDLSALYPSGVNKLQAVGEALSDFKTSNKPIIAAGDYYEQYQYYLASYADKVYLNPLGSVAFDGFDYSQVYFKELLDKLKVKPHVFKVGTYKAAVEPFIRNSMSDEAREANEYLYNAMWDNFKSDVMAQRQLADTITSGQLDDYMAAFESANGDMAQMALDTNLVDALKTRTEIRNELINLSGYDEETKTFRNVGFSAYISEPNPDVNPMLESEKDQIAVVIARGQIVNGTQRAGMIGGDSTAALLRKAGEDERTKAVVLRIDSPGGSGFASEIIRQEILQLKEKGIPVIASMSSVAASGGYWIAAEADEIWAAPTTITGSIGVFGLVMTLEDSAAAIGLHSDSVSTTEIEALNTLEGISDSQARLLQRSTENFYQFFINMVAEARDMTPEAVDEVAQGRIWTGRQALERGLVDSLGDFDDAIQAAVKRADVSDYNVNTITHDLSPQQQFFAEMMGQTNLTWPFASDEQNWLMRNVRQVVSESKALQNFNDPKNIYTYCALCVQPR</sequence>
<reference evidence="11" key="1">
    <citation type="journal article" date="2018" name="Front. Microbiol.">
        <title>Genome-Based Analysis Reveals the Taxonomy and Diversity of the Family Idiomarinaceae.</title>
        <authorList>
            <person name="Liu Y."/>
            <person name="Lai Q."/>
            <person name="Shao Z."/>
        </authorList>
    </citation>
    <scope>NUCLEOTIDE SEQUENCE [LARGE SCALE GENOMIC DNA]</scope>
    <source>
        <strain evidence="11">F23</strain>
    </source>
</reference>
<evidence type="ECO:0000313" key="11">
    <source>
        <dbReference type="Proteomes" id="UP000287330"/>
    </source>
</evidence>
<dbReference type="AlphaFoldDB" id="A0A432YA24"/>
<evidence type="ECO:0000256" key="4">
    <source>
        <dbReference type="ARBA" id="ARBA00022801"/>
    </source>
</evidence>
<dbReference type="GO" id="GO:0006465">
    <property type="term" value="P:signal peptide processing"/>
    <property type="evidence" value="ECO:0007669"/>
    <property type="project" value="InterPro"/>
</dbReference>
<evidence type="ECO:0000256" key="2">
    <source>
        <dbReference type="ARBA" id="ARBA00008683"/>
    </source>
</evidence>
<evidence type="ECO:0000259" key="9">
    <source>
        <dbReference type="Pfam" id="PF01343"/>
    </source>
</evidence>
<protein>
    <submittedName>
        <fullName evidence="10">Signal peptide peptidase SppA</fullName>
    </submittedName>
</protein>